<name>A0A7I8W9G4_9ANNE</name>
<feature type="transmembrane region" description="Helical" evidence="9">
    <location>
        <begin position="40"/>
        <end position="59"/>
    </location>
</feature>
<keyword evidence="12" id="KW-1185">Reference proteome</keyword>
<evidence type="ECO:0000256" key="8">
    <source>
        <dbReference type="ARBA" id="ARBA00023136"/>
    </source>
</evidence>
<evidence type="ECO:0000256" key="4">
    <source>
        <dbReference type="ARBA" id="ARBA00022692"/>
    </source>
</evidence>
<dbReference type="Pfam" id="PF14360">
    <property type="entry name" value="PAP2_C"/>
    <property type="match status" value="1"/>
</dbReference>
<evidence type="ECO:0000256" key="1">
    <source>
        <dbReference type="ARBA" id="ARBA00004141"/>
    </source>
</evidence>
<evidence type="ECO:0000256" key="6">
    <source>
        <dbReference type="ARBA" id="ARBA00022989"/>
    </source>
</evidence>
<evidence type="ECO:0000256" key="3">
    <source>
        <dbReference type="ARBA" id="ARBA00022679"/>
    </source>
</evidence>
<proteinExistence type="inferred from homology"/>
<keyword evidence="4 9" id="KW-0812">Transmembrane</keyword>
<dbReference type="PANTHER" id="PTHR21290:SF27">
    <property type="entry name" value="PHOSPHATIDYLCHOLINE:CERAMIDE CHOLINEPHOSPHOTRANSFERASE 1"/>
    <property type="match status" value="1"/>
</dbReference>
<evidence type="ECO:0000256" key="5">
    <source>
        <dbReference type="ARBA" id="ARBA00022919"/>
    </source>
</evidence>
<dbReference type="InterPro" id="IPR045221">
    <property type="entry name" value="Sphingomyelin_synth-like"/>
</dbReference>
<feature type="domain" description="Sphingomyelin synthase-like" evidence="10">
    <location>
        <begin position="10"/>
        <end position="83"/>
    </location>
</feature>
<dbReference type="GO" id="GO:0047493">
    <property type="term" value="F:ceramide cholinephosphotransferase activity"/>
    <property type="evidence" value="ECO:0007669"/>
    <property type="project" value="TreeGrafter"/>
</dbReference>
<sequence length="170" mass="19271">MGMSIQGVTTCGDYIYSGHTVNMVAVTLTLIEYSPQTFTLLHWIFRLLCLAAMILLLIAHEHYTVDVILALYITSQMFTNYHMLAENPSIRNSQLAHRKLANLWYPLVRFFEENIQGPVPNEYEWPFGSPDSTGTRHLSFNVGCVARLWCAMNAEICRRLGSKGGRPSIT</sequence>
<evidence type="ECO:0000313" key="12">
    <source>
        <dbReference type="Proteomes" id="UP000549394"/>
    </source>
</evidence>
<keyword evidence="5" id="KW-0746">Sphingolipid metabolism</keyword>
<dbReference type="GO" id="GO:0005886">
    <property type="term" value="C:plasma membrane"/>
    <property type="evidence" value="ECO:0007669"/>
    <property type="project" value="TreeGrafter"/>
</dbReference>
<keyword evidence="8 9" id="KW-0472">Membrane</keyword>
<dbReference type="GO" id="GO:0005789">
    <property type="term" value="C:endoplasmic reticulum membrane"/>
    <property type="evidence" value="ECO:0007669"/>
    <property type="project" value="TreeGrafter"/>
</dbReference>
<comment type="subcellular location">
    <subcellularLocation>
        <location evidence="1">Membrane</location>
        <topology evidence="1">Multi-pass membrane protein</topology>
    </subcellularLocation>
</comment>
<dbReference type="GO" id="GO:0006686">
    <property type="term" value="P:sphingomyelin biosynthetic process"/>
    <property type="evidence" value="ECO:0007669"/>
    <property type="project" value="TreeGrafter"/>
</dbReference>
<comment type="caution">
    <text evidence="11">The sequence shown here is derived from an EMBL/GenBank/DDBJ whole genome shotgun (WGS) entry which is preliminary data.</text>
</comment>
<dbReference type="EMBL" id="CAJFCJ010000023">
    <property type="protein sequence ID" value="CAD5124775.1"/>
    <property type="molecule type" value="Genomic_DNA"/>
</dbReference>
<protein>
    <recommendedName>
        <fullName evidence="10">Sphingomyelin synthase-like domain-containing protein</fullName>
    </recommendedName>
</protein>
<dbReference type="InterPro" id="IPR025749">
    <property type="entry name" value="Sphingomyelin_synth-like_dom"/>
</dbReference>
<keyword evidence="7" id="KW-0443">Lipid metabolism</keyword>
<organism evidence="11 12">
    <name type="scientific">Dimorphilus gyrociliatus</name>
    <dbReference type="NCBI Taxonomy" id="2664684"/>
    <lineage>
        <taxon>Eukaryota</taxon>
        <taxon>Metazoa</taxon>
        <taxon>Spiralia</taxon>
        <taxon>Lophotrochozoa</taxon>
        <taxon>Annelida</taxon>
        <taxon>Polychaeta</taxon>
        <taxon>Polychaeta incertae sedis</taxon>
        <taxon>Dinophilidae</taxon>
        <taxon>Dimorphilus</taxon>
    </lineage>
</organism>
<dbReference type="PANTHER" id="PTHR21290">
    <property type="entry name" value="SPHINGOMYELIN SYNTHETASE"/>
    <property type="match status" value="1"/>
</dbReference>
<accession>A0A7I8W9G4</accession>
<evidence type="ECO:0000313" key="11">
    <source>
        <dbReference type="EMBL" id="CAD5124775.1"/>
    </source>
</evidence>
<evidence type="ECO:0000256" key="9">
    <source>
        <dbReference type="SAM" id="Phobius"/>
    </source>
</evidence>
<reference evidence="11 12" key="1">
    <citation type="submission" date="2020-08" db="EMBL/GenBank/DDBJ databases">
        <authorList>
            <person name="Hejnol A."/>
        </authorList>
    </citation>
    <scope>NUCLEOTIDE SEQUENCE [LARGE SCALE GENOMIC DNA]</scope>
</reference>
<dbReference type="Proteomes" id="UP000549394">
    <property type="component" value="Unassembled WGS sequence"/>
</dbReference>
<keyword evidence="6 9" id="KW-1133">Transmembrane helix</keyword>
<dbReference type="GO" id="GO:0046513">
    <property type="term" value="P:ceramide biosynthetic process"/>
    <property type="evidence" value="ECO:0007669"/>
    <property type="project" value="TreeGrafter"/>
</dbReference>
<evidence type="ECO:0000256" key="2">
    <source>
        <dbReference type="ARBA" id="ARBA00005441"/>
    </source>
</evidence>
<dbReference type="GO" id="GO:0000139">
    <property type="term" value="C:Golgi membrane"/>
    <property type="evidence" value="ECO:0007669"/>
    <property type="project" value="TreeGrafter"/>
</dbReference>
<dbReference type="GO" id="GO:0033188">
    <property type="term" value="F:sphingomyelin synthase activity"/>
    <property type="evidence" value="ECO:0007669"/>
    <property type="project" value="TreeGrafter"/>
</dbReference>
<comment type="similarity">
    <text evidence="2">Belongs to the sphingomyelin synthase family.</text>
</comment>
<dbReference type="OrthoDB" id="422827at2759"/>
<evidence type="ECO:0000256" key="7">
    <source>
        <dbReference type="ARBA" id="ARBA00023098"/>
    </source>
</evidence>
<dbReference type="AlphaFoldDB" id="A0A7I8W9G4"/>
<keyword evidence="3" id="KW-0808">Transferase</keyword>
<evidence type="ECO:0000259" key="10">
    <source>
        <dbReference type="Pfam" id="PF14360"/>
    </source>
</evidence>
<gene>
    <name evidence="11" type="ORF">DGYR_LOCUS12265</name>
</gene>